<name>A0ABR4FQS0_9EURO</name>
<evidence type="ECO:0000313" key="1">
    <source>
        <dbReference type="EMBL" id="KAL2785606.1"/>
    </source>
</evidence>
<reference evidence="1 2" key="1">
    <citation type="submission" date="2024-07" db="EMBL/GenBank/DDBJ databases">
        <title>Section-level genome sequencing and comparative genomics of Aspergillus sections Usti and Cavernicolus.</title>
        <authorList>
            <consortium name="Lawrence Berkeley National Laboratory"/>
            <person name="Nybo J.L."/>
            <person name="Vesth T.C."/>
            <person name="Theobald S."/>
            <person name="Frisvad J.C."/>
            <person name="Larsen T.O."/>
            <person name="Kjaerboelling I."/>
            <person name="Rothschild-Mancinelli K."/>
            <person name="Lyhne E.K."/>
            <person name="Kogle M.E."/>
            <person name="Barry K."/>
            <person name="Clum A."/>
            <person name="Na H."/>
            <person name="Ledsgaard L."/>
            <person name="Lin J."/>
            <person name="Lipzen A."/>
            <person name="Kuo A."/>
            <person name="Riley R."/>
            <person name="Mondo S."/>
            <person name="Labutti K."/>
            <person name="Haridas S."/>
            <person name="Pangalinan J."/>
            <person name="Salamov A.A."/>
            <person name="Simmons B.A."/>
            <person name="Magnuson J.K."/>
            <person name="Chen J."/>
            <person name="Drula E."/>
            <person name="Henrissat B."/>
            <person name="Wiebenga A."/>
            <person name="Lubbers R.J."/>
            <person name="Gomes A.C."/>
            <person name="Makela M.R."/>
            <person name="Stajich J."/>
            <person name="Grigoriev I.V."/>
            <person name="Mortensen U.H."/>
            <person name="De Vries R.P."/>
            <person name="Baker S.E."/>
            <person name="Andersen M.R."/>
        </authorList>
    </citation>
    <scope>NUCLEOTIDE SEQUENCE [LARGE SCALE GENOMIC DNA]</scope>
    <source>
        <strain evidence="1 2">CBS 209.92</strain>
    </source>
</reference>
<organism evidence="1 2">
    <name type="scientific">Aspergillus keveii</name>
    <dbReference type="NCBI Taxonomy" id="714993"/>
    <lineage>
        <taxon>Eukaryota</taxon>
        <taxon>Fungi</taxon>
        <taxon>Dikarya</taxon>
        <taxon>Ascomycota</taxon>
        <taxon>Pezizomycotina</taxon>
        <taxon>Eurotiomycetes</taxon>
        <taxon>Eurotiomycetidae</taxon>
        <taxon>Eurotiales</taxon>
        <taxon>Aspergillaceae</taxon>
        <taxon>Aspergillus</taxon>
        <taxon>Aspergillus subgen. Nidulantes</taxon>
    </lineage>
</organism>
<proteinExistence type="predicted"/>
<protein>
    <recommendedName>
        <fullName evidence="3">Nucleoside phosphorylase domain-containing protein</fullName>
    </recommendedName>
</protein>
<keyword evidence="2" id="KW-1185">Reference proteome</keyword>
<dbReference type="Proteomes" id="UP001610563">
    <property type="component" value="Unassembled WGS sequence"/>
</dbReference>
<evidence type="ECO:0000313" key="2">
    <source>
        <dbReference type="Proteomes" id="UP001610563"/>
    </source>
</evidence>
<dbReference type="EMBL" id="JBFTWV010000139">
    <property type="protein sequence ID" value="KAL2785606.1"/>
    <property type="molecule type" value="Genomic_DNA"/>
</dbReference>
<gene>
    <name evidence="1" type="ORF">BJX66DRAFT_314436</name>
</gene>
<sequence>MRSTFPEFQFLLTVGLGGDVPETTGITLDDVFVSTRIGEYGGKYDLVETVTDGSLVYAGILNKLPQRLLTAVGTHHGLRSIFLCTRWFFLRRPVATEIRIKPVLSAEAKPYSILQVPTRL</sequence>
<evidence type="ECO:0008006" key="3">
    <source>
        <dbReference type="Google" id="ProtNLM"/>
    </source>
</evidence>
<comment type="caution">
    <text evidence="1">The sequence shown here is derived from an EMBL/GenBank/DDBJ whole genome shotgun (WGS) entry which is preliminary data.</text>
</comment>
<accession>A0ABR4FQS0</accession>